<dbReference type="OrthoDB" id="477186at2"/>
<evidence type="ECO:0000259" key="1">
    <source>
        <dbReference type="Pfam" id="PF04230"/>
    </source>
</evidence>
<protein>
    <recommendedName>
        <fullName evidence="1">Polysaccharide pyruvyl transferase domain-containing protein</fullName>
    </recommendedName>
</protein>
<name>A0A317ZVZ9_9MICO</name>
<dbReference type="Proteomes" id="UP000246722">
    <property type="component" value="Unassembled WGS sequence"/>
</dbReference>
<accession>A0A317ZVZ9</accession>
<dbReference type="EMBL" id="QHLY01000009">
    <property type="protein sequence ID" value="PXA69991.1"/>
    <property type="molecule type" value="Genomic_DNA"/>
</dbReference>
<dbReference type="InterPro" id="IPR007345">
    <property type="entry name" value="Polysacch_pyruvyl_Trfase"/>
</dbReference>
<dbReference type="PANTHER" id="PTHR36836">
    <property type="entry name" value="COLANIC ACID BIOSYNTHESIS PROTEIN WCAK"/>
    <property type="match status" value="1"/>
</dbReference>
<reference evidence="2 3" key="1">
    <citation type="submission" date="2018-05" db="EMBL/GenBank/DDBJ databases">
        <title>Genetic diversity of glacier-inhabiting Cryobacterium bacteria in China and description of Cryobacterium mengkeensis sp. nov. and Arthrobacter glacialis sp. nov.</title>
        <authorList>
            <person name="Liu Q."/>
            <person name="Xin Y.-H."/>
        </authorList>
    </citation>
    <scope>NUCLEOTIDE SEQUENCE [LARGE SCALE GENOMIC DNA]</scope>
    <source>
        <strain evidence="2 3">SK-1</strain>
    </source>
</reference>
<dbReference type="Pfam" id="PF04230">
    <property type="entry name" value="PS_pyruv_trans"/>
    <property type="match status" value="1"/>
</dbReference>
<evidence type="ECO:0000313" key="3">
    <source>
        <dbReference type="Proteomes" id="UP000246722"/>
    </source>
</evidence>
<organism evidence="2 3">
    <name type="scientific">Cryobacterium arcticum</name>
    <dbReference type="NCBI Taxonomy" id="670052"/>
    <lineage>
        <taxon>Bacteria</taxon>
        <taxon>Bacillati</taxon>
        <taxon>Actinomycetota</taxon>
        <taxon>Actinomycetes</taxon>
        <taxon>Micrococcales</taxon>
        <taxon>Microbacteriaceae</taxon>
        <taxon>Cryobacterium</taxon>
    </lineage>
</organism>
<dbReference type="AlphaFoldDB" id="A0A317ZVZ9"/>
<comment type="caution">
    <text evidence="2">The sequence shown here is derived from an EMBL/GenBank/DDBJ whole genome shotgun (WGS) entry which is preliminary data.</text>
</comment>
<feature type="domain" description="Polysaccharide pyruvyl transferase" evidence="1">
    <location>
        <begin position="26"/>
        <end position="293"/>
    </location>
</feature>
<evidence type="ECO:0000313" key="2">
    <source>
        <dbReference type="EMBL" id="PXA69991.1"/>
    </source>
</evidence>
<dbReference type="RefSeq" id="WP_110126465.1">
    <property type="nucleotide sequence ID" value="NZ_QHLY01000009.1"/>
</dbReference>
<gene>
    <name evidence="2" type="ORF">CTB96_08310</name>
</gene>
<dbReference type="PANTHER" id="PTHR36836:SF1">
    <property type="entry name" value="COLANIC ACID BIOSYNTHESIS PROTEIN WCAK"/>
    <property type="match status" value="1"/>
</dbReference>
<keyword evidence="3" id="KW-1185">Reference proteome</keyword>
<proteinExistence type="predicted"/>
<sequence>MRASATRLSAKPSRTVFYSVAAQWDNLGDIEIRNAALGWVRETSADVIAYSGSMPPAYLAAFDSDEKVRFVSSPVRYQALLWSHLLRRRASIVFAPGPQVFGPSAKAIGKSLVNLINVAAVRASGGAVLAVGRSLRGRGGLARRVEAVVVSVFHLYVVRDTRSAEVLGEDLVNAPDLAFAHDFGESNAAGARTDVVISLRGDRPVGVEGLRKVVGHLRSQGLNPVFVTQVKRDDDQHRDLGHSLNIPTVLWEDHTHLEQLERARGAYAHAGVVLSNRLHALIFGIQHGASPIAVLDLASDKLTSTLRPWVELRVTNPDFDRLDDSEWPSVEILPPVGQVEAEAERARVALADVERQFLRLLDTSKNVSLAEATV</sequence>